<feature type="transmembrane region" description="Helical" evidence="1">
    <location>
        <begin position="127"/>
        <end position="144"/>
    </location>
</feature>
<keyword evidence="1" id="KW-1133">Transmembrane helix</keyword>
<dbReference type="GeneID" id="93279843"/>
<accession>A0A1I0FZJ2</accession>
<evidence type="ECO:0000256" key="1">
    <source>
        <dbReference type="SAM" id="Phobius"/>
    </source>
</evidence>
<keyword evidence="1" id="KW-0472">Membrane</keyword>
<feature type="transmembrane region" description="Helical" evidence="1">
    <location>
        <begin position="104"/>
        <end position="122"/>
    </location>
</feature>
<dbReference type="InterPro" id="IPR010656">
    <property type="entry name" value="DctM"/>
</dbReference>
<feature type="transmembrane region" description="Helical" evidence="1">
    <location>
        <begin position="404"/>
        <end position="430"/>
    </location>
</feature>
<keyword evidence="1" id="KW-0812">Transmembrane</keyword>
<dbReference type="Proteomes" id="UP000198508">
    <property type="component" value="Unassembled WGS sequence"/>
</dbReference>
<feature type="transmembrane region" description="Helical" evidence="1">
    <location>
        <begin position="344"/>
        <end position="361"/>
    </location>
</feature>
<feature type="transmembrane region" description="Helical" evidence="1">
    <location>
        <begin position="301"/>
        <end position="324"/>
    </location>
</feature>
<feature type="transmembrane region" description="Helical" evidence="1">
    <location>
        <begin position="12"/>
        <end position="31"/>
    </location>
</feature>
<gene>
    <name evidence="3" type="ORF">SAMN05216313_11033</name>
</gene>
<proteinExistence type="predicted"/>
<feature type="domain" description="TRAP C4-dicarboxylate transport system permease DctM subunit" evidence="2">
    <location>
        <begin position="116"/>
        <end position="542"/>
    </location>
</feature>
<organism evidence="3 4">
    <name type="scientific">Enterocloster lavalensis</name>
    <dbReference type="NCBI Taxonomy" id="460384"/>
    <lineage>
        <taxon>Bacteria</taxon>
        <taxon>Bacillati</taxon>
        <taxon>Bacillota</taxon>
        <taxon>Clostridia</taxon>
        <taxon>Lachnospirales</taxon>
        <taxon>Lachnospiraceae</taxon>
        <taxon>Enterocloster</taxon>
    </lineage>
</organism>
<evidence type="ECO:0000259" key="2">
    <source>
        <dbReference type="Pfam" id="PF06808"/>
    </source>
</evidence>
<keyword evidence="4" id="KW-1185">Reference proteome</keyword>
<dbReference type="EMBL" id="FOIM01000010">
    <property type="protein sequence ID" value="SET63748.1"/>
    <property type="molecule type" value="Genomic_DNA"/>
</dbReference>
<dbReference type="InterPro" id="IPR011853">
    <property type="entry name" value="TRAP_DctM-Dct_fused"/>
</dbReference>
<feature type="transmembrane region" description="Helical" evidence="1">
    <location>
        <begin position="442"/>
        <end position="460"/>
    </location>
</feature>
<feature type="transmembrane region" description="Helical" evidence="1">
    <location>
        <begin position="43"/>
        <end position="59"/>
    </location>
</feature>
<dbReference type="PANTHER" id="PTHR43849">
    <property type="entry name" value="BLL3936 PROTEIN"/>
    <property type="match status" value="1"/>
</dbReference>
<name>A0A1I0FZJ2_9FIRM</name>
<feature type="transmembrane region" description="Helical" evidence="1">
    <location>
        <begin position="466"/>
        <end position="483"/>
    </location>
</feature>
<feature type="transmembrane region" description="Helical" evidence="1">
    <location>
        <begin position="71"/>
        <end position="92"/>
    </location>
</feature>
<dbReference type="NCBIfam" id="TIGR02123">
    <property type="entry name" value="TRAP_fused"/>
    <property type="match status" value="1"/>
</dbReference>
<evidence type="ECO:0000313" key="3">
    <source>
        <dbReference type="EMBL" id="SET63748.1"/>
    </source>
</evidence>
<dbReference type="RefSeq" id="WP_092363398.1">
    <property type="nucleotide sequence ID" value="NZ_FOIM01000010.1"/>
</dbReference>
<feature type="transmembrane region" description="Helical" evidence="1">
    <location>
        <begin position="173"/>
        <end position="195"/>
    </location>
</feature>
<feature type="transmembrane region" description="Helical" evidence="1">
    <location>
        <begin position="524"/>
        <end position="542"/>
    </location>
</feature>
<sequence>MKTEKPDMKKYLNYLITILSAVLCLFHLYAVYRGTLSIMRQKVVHIGLILLLAVLVYFVKKLEKGERIHPIDVAVNALLFGGVIYAASYIFIMDKQLVFFQGAPNKEIILAGLILTAALFFITQRTLGWVMPLIAVTALAYGVFGDRIPGALGHRTYSIARISSSLILGEDGIMGTPLGVSAGTVAMFVIFGSVLQYTGAGQAFIDLAFAAFGTIRGGPAKVAVVSSALFGSISGSPIANVVSTGTFTIPLMKKVGYEPEYAGAVEAVASTGGQIMPPIMGAAAFIMAQSMGVPYMTIVRAAILPAFLYYFMVLISIHLVAVKGGMKGLPASQLPDFKETLKKSWFLILPIGVLVYMLVVLRLSTNKAALYCCGLSLVASWFSRENRVTPKATIGIFLDAAKNMISVALACAIAGVVISMLSLTGLGLKLSSLMIMLSGENLYILMLLVAISGIILGMGLPSVGVYVILAALTAPALVSFGVSQLSAQFYVFYFGCISAITPPVALAAYAAAGIAGCDTNKTGWLAVKLGLAGFLLPVMFVLNPSILMTGSPAAILQTAVTSTIAITVLTMAVNGVPYPRKASRAVLILSALLLLDGGTMSDLGGLGAAAAVFAIETILKKRGGQP</sequence>
<dbReference type="PANTHER" id="PTHR43849:SF2">
    <property type="entry name" value="BLL3936 PROTEIN"/>
    <property type="match status" value="1"/>
</dbReference>
<evidence type="ECO:0000313" key="4">
    <source>
        <dbReference type="Proteomes" id="UP000198508"/>
    </source>
</evidence>
<protein>
    <submittedName>
        <fullName evidence="3">TRAP transporter, 4TM/12TM fusion protein</fullName>
    </submittedName>
</protein>
<dbReference type="Pfam" id="PF06808">
    <property type="entry name" value="DctM"/>
    <property type="match status" value="1"/>
</dbReference>
<dbReference type="STRING" id="460384.SAMN05216313_11033"/>
<feature type="transmembrane region" description="Helical" evidence="1">
    <location>
        <begin position="490"/>
        <end position="512"/>
    </location>
</feature>
<feature type="transmembrane region" description="Helical" evidence="1">
    <location>
        <begin position="554"/>
        <end position="573"/>
    </location>
</feature>
<dbReference type="AlphaFoldDB" id="A0A1I0FZJ2"/>
<reference evidence="4" key="1">
    <citation type="submission" date="2016-10" db="EMBL/GenBank/DDBJ databases">
        <authorList>
            <person name="Varghese N."/>
            <person name="Submissions S."/>
        </authorList>
    </citation>
    <scope>NUCLEOTIDE SEQUENCE [LARGE SCALE GENOMIC DNA]</scope>
    <source>
        <strain evidence="4">NLAE-zl-G277</strain>
    </source>
</reference>